<dbReference type="Proteomes" id="UP000023268">
    <property type="component" value="Unassembled WGS sequence"/>
</dbReference>
<sequence>MSDDGSEAQQGIDSLVLSEQGMRVIAQVSAAESRTPLTGGTIRNLLDQAGYGAWMILDDGVAVLAERWENSPESFEVAIAEKRDASVMVGVAADGSVAWLQVAPARGGKSLQRADVARAMQQAGVVFGIDEKAVLLACKAVMPTKIEVAFQKPPVDGADAEFKLLIKTVAVRVPQVNEQGLIDFRELGDIPFVHPGTPLMRRIPATQGVPGRDVRGNAVQPTPGIDTPFANVLKGVRYAPGDFNVLEADIKGQPVQVENGMLVEDLLSLDTVDMDSGNISFDGSIQIKGDVMANMKVKVTGNIVIGGTVEGAELEAGGDIQIGRGIIAHAKVKAEGAVSAKFVENSEISAGTVISIDDMVLQSELQALNQVIVGIKAQKRGRIVGGTTRSMMLVRAPQIGADDASGLTTVQVGVNPILEAKLQNVLAEIVKVEAEQDNLKKAVQHLKVSGDKNNQLPRAQTALQQALQAWAKLLKEKNKLEEQLAMFQDARIEVTQGMEGSVALIFGKRSRRVQKPYDAGAFTLDPSGHILHIDSRGTSTVVS</sequence>
<accession>A0A016XL35</accession>
<evidence type="ECO:0000259" key="2">
    <source>
        <dbReference type="Pfam" id="PF20250"/>
    </source>
</evidence>
<dbReference type="AlphaFoldDB" id="A0A016XL35"/>
<reference evidence="3 4" key="1">
    <citation type="submission" date="2014-02" db="EMBL/GenBank/DDBJ databases">
        <title>Draft Genome of Hylemonella gracilis isolated from the Niagara River.</title>
        <authorList>
            <person name="Pawlowski D.R."/>
            <person name="Koudelka G.B."/>
        </authorList>
    </citation>
    <scope>NUCLEOTIDE SEQUENCE [LARGE SCALE GENOMIC DNA]</scope>
    <source>
        <strain evidence="3 4">Niagara R</strain>
    </source>
</reference>
<dbReference type="InterPro" id="IPR046865">
    <property type="entry name" value="FapA_b_solenoid"/>
</dbReference>
<proteinExistence type="predicted"/>
<comment type="caution">
    <text evidence="3">The sequence shown here is derived from an EMBL/GenBank/DDBJ whole genome shotgun (WGS) entry which is preliminary data.</text>
</comment>
<gene>
    <name evidence="3" type="ORF">AZ34_06400</name>
</gene>
<evidence type="ECO:0000313" key="3">
    <source>
        <dbReference type="EMBL" id="EYC52819.1"/>
    </source>
</evidence>
<evidence type="ECO:0000256" key="1">
    <source>
        <dbReference type="SAM" id="Coils"/>
    </source>
</evidence>
<dbReference type="InterPro" id="IPR046866">
    <property type="entry name" value="FapA_N"/>
</dbReference>
<name>A0A016XL35_9BURK</name>
<dbReference type="Pfam" id="PF20250">
    <property type="entry name" value="FapA_N"/>
    <property type="match status" value="1"/>
</dbReference>
<dbReference type="PANTHER" id="PTHR38032:SF1">
    <property type="entry name" value="RNA-BINDING PROTEIN KHPB N-TERMINAL DOMAIN-CONTAINING PROTEIN"/>
    <property type="match status" value="1"/>
</dbReference>
<dbReference type="RefSeq" id="WP_051509572.1">
    <property type="nucleotide sequence ID" value="NZ_JEMG01000001.1"/>
</dbReference>
<dbReference type="EMBL" id="JEMG01000001">
    <property type="protein sequence ID" value="EYC52819.1"/>
    <property type="molecule type" value="Genomic_DNA"/>
</dbReference>
<dbReference type="InterPro" id="IPR005646">
    <property type="entry name" value="FapA"/>
</dbReference>
<feature type="coiled-coil region" evidence="1">
    <location>
        <begin position="415"/>
        <end position="490"/>
    </location>
</feature>
<dbReference type="Pfam" id="PF03961">
    <property type="entry name" value="FapA"/>
    <property type="match status" value="1"/>
</dbReference>
<feature type="domain" description="Flagellar Assembly Protein A N-terminal region" evidence="2">
    <location>
        <begin position="89"/>
        <end position="258"/>
    </location>
</feature>
<dbReference type="PANTHER" id="PTHR38032">
    <property type="entry name" value="POLYMERASE-RELATED"/>
    <property type="match status" value="1"/>
</dbReference>
<dbReference type="eggNOG" id="COG1315">
    <property type="taxonomic scope" value="Bacteria"/>
</dbReference>
<keyword evidence="1" id="KW-0175">Coiled coil</keyword>
<dbReference type="OrthoDB" id="5807941at2"/>
<evidence type="ECO:0000313" key="4">
    <source>
        <dbReference type="Proteomes" id="UP000023268"/>
    </source>
</evidence>
<dbReference type="STRING" id="1458275.AZ34_06400"/>
<organism evidence="3 4">
    <name type="scientific">Hylemonella gracilis str. Niagara R</name>
    <dbReference type="NCBI Taxonomy" id="1458275"/>
    <lineage>
        <taxon>Bacteria</taxon>
        <taxon>Pseudomonadati</taxon>
        <taxon>Pseudomonadota</taxon>
        <taxon>Betaproteobacteria</taxon>
        <taxon>Burkholderiales</taxon>
        <taxon>Comamonadaceae</taxon>
        <taxon>Hylemonella</taxon>
    </lineage>
</organism>
<protein>
    <recommendedName>
        <fullName evidence="2">Flagellar Assembly Protein A N-terminal region domain-containing protein</fullName>
    </recommendedName>
</protein>